<reference evidence="2" key="1">
    <citation type="journal article" date="2016" name="Proc. Natl. Acad. Sci. U.S.A.">
        <title>Lipid metabolic changes in an early divergent fungus govern the establishment of a mutualistic symbiosis with endobacteria.</title>
        <authorList>
            <person name="Lastovetsky O.A."/>
            <person name="Gaspar M.L."/>
            <person name="Mondo S.J."/>
            <person name="LaButti K.M."/>
            <person name="Sandor L."/>
            <person name="Grigoriev I.V."/>
            <person name="Henry S.A."/>
            <person name="Pawlowska T.E."/>
        </authorList>
    </citation>
    <scope>NUCLEOTIDE SEQUENCE [LARGE SCALE GENOMIC DNA]</scope>
    <source>
        <strain evidence="2">ATCC 52814</strain>
    </source>
</reference>
<dbReference type="Gene3D" id="3.30.420.10">
    <property type="entry name" value="Ribonuclease H-like superfamily/Ribonuclease H"/>
    <property type="match status" value="1"/>
</dbReference>
<evidence type="ECO:0000256" key="1">
    <source>
        <dbReference type="SAM" id="MobiDB-lite"/>
    </source>
</evidence>
<dbReference type="OrthoDB" id="2287621at2759"/>
<sequence>KTPAGTRTVVKTAKTKVTSHSVIGAIHSSVVHHVSLKKPSPKPETNNIAKKKRKGDDTSAVDVKLVPKGTTTVHSTKFVNEFFDIMNEDEYLKDSYLVMDNASIHKSKPIIRKIKVKGYRIMYLSPLLA</sequence>
<evidence type="ECO:0000313" key="2">
    <source>
        <dbReference type="EMBL" id="ORE11556.1"/>
    </source>
</evidence>
<organism evidence="2">
    <name type="scientific">Rhizopus microsporus var. microsporus</name>
    <dbReference type="NCBI Taxonomy" id="86635"/>
    <lineage>
        <taxon>Eukaryota</taxon>
        <taxon>Fungi</taxon>
        <taxon>Fungi incertae sedis</taxon>
        <taxon>Mucoromycota</taxon>
        <taxon>Mucoromycotina</taxon>
        <taxon>Mucoromycetes</taxon>
        <taxon>Mucorales</taxon>
        <taxon>Mucorineae</taxon>
        <taxon>Rhizopodaceae</taxon>
        <taxon>Rhizopus</taxon>
    </lineage>
</organism>
<feature type="non-terminal residue" evidence="2">
    <location>
        <position position="1"/>
    </location>
</feature>
<evidence type="ECO:0008006" key="3">
    <source>
        <dbReference type="Google" id="ProtNLM"/>
    </source>
</evidence>
<dbReference type="InterPro" id="IPR036397">
    <property type="entry name" value="RNaseH_sf"/>
</dbReference>
<dbReference type="EMBL" id="KV921856">
    <property type="protein sequence ID" value="ORE11556.1"/>
    <property type="molecule type" value="Genomic_DNA"/>
</dbReference>
<protein>
    <recommendedName>
        <fullName evidence="3">Tc1-like transposase DDE domain-containing protein</fullName>
    </recommendedName>
</protein>
<dbReference type="GO" id="GO:0003676">
    <property type="term" value="F:nucleic acid binding"/>
    <property type="evidence" value="ECO:0007669"/>
    <property type="project" value="InterPro"/>
</dbReference>
<dbReference type="VEuPathDB" id="FungiDB:BCV72DRAFT_324490"/>
<accession>A0A1X0RHS5</accession>
<name>A0A1X0RHS5_RHIZD</name>
<dbReference type="Proteomes" id="UP000242414">
    <property type="component" value="Unassembled WGS sequence"/>
</dbReference>
<feature type="region of interest" description="Disordered" evidence="1">
    <location>
        <begin position="33"/>
        <end position="60"/>
    </location>
</feature>
<gene>
    <name evidence="2" type="ORF">BCV72DRAFT_324490</name>
</gene>
<dbReference type="AlphaFoldDB" id="A0A1X0RHS5"/>
<proteinExistence type="predicted"/>